<keyword evidence="1" id="KW-0472">Membrane</keyword>
<evidence type="ECO:0000256" key="1">
    <source>
        <dbReference type="SAM" id="Phobius"/>
    </source>
</evidence>
<dbReference type="EMBL" id="ABCC02000009">
    <property type="protein sequence ID" value="EDP19173.1"/>
    <property type="molecule type" value="Genomic_DNA"/>
</dbReference>
<reference evidence="2 3" key="1">
    <citation type="submission" date="2007-08" db="EMBL/GenBank/DDBJ databases">
        <authorList>
            <person name="Fulton L."/>
            <person name="Clifton S."/>
            <person name="Fulton B."/>
            <person name="Xu J."/>
            <person name="Minx P."/>
            <person name="Pepin K.H."/>
            <person name="Johnson M."/>
            <person name="Thiruvilangam P."/>
            <person name="Bhonagiri V."/>
            <person name="Nash W.E."/>
            <person name="Mardis E.R."/>
            <person name="Wilson R.K."/>
        </authorList>
    </citation>
    <scope>NUCLEOTIDE SEQUENCE [LARGE SCALE GENOMIC DNA]</scope>
    <source>
        <strain evidence="3">ATCC BAA-613 / DSM 15670 / CCUG 46953 / JCM 12243 / WAL 16351</strain>
    </source>
</reference>
<dbReference type="AlphaFoldDB" id="A8RI66"/>
<dbReference type="Proteomes" id="UP000005396">
    <property type="component" value="Unassembled WGS sequence"/>
</dbReference>
<keyword evidence="1" id="KW-0812">Transmembrane</keyword>
<feature type="transmembrane region" description="Helical" evidence="1">
    <location>
        <begin position="20"/>
        <end position="37"/>
    </location>
</feature>
<dbReference type="HOGENOM" id="CLU_3287284_0_0_9"/>
<reference evidence="2 3" key="2">
    <citation type="submission" date="2007-09" db="EMBL/GenBank/DDBJ databases">
        <title>Draft genome sequence of Clostridium bolteae (ATCC BAA-613).</title>
        <authorList>
            <person name="Sudarsanam P."/>
            <person name="Ley R."/>
            <person name="Guruge J."/>
            <person name="Turnbaugh P.J."/>
            <person name="Mahowald M."/>
            <person name="Liep D."/>
            <person name="Gordon J."/>
        </authorList>
    </citation>
    <scope>NUCLEOTIDE SEQUENCE [LARGE SCALE GENOMIC DNA]</scope>
    <source>
        <strain evidence="3">ATCC BAA-613 / DSM 15670 / CCUG 46953 / JCM 12243 / WAL 16351</strain>
    </source>
</reference>
<name>A8RI66_ENTBW</name>
<protein>
    <submittedName>
        <fullName evidence="2">Uncharacterized protein</fullName>
    </submittedName>
</protein>
<comment type="caution">
    <text evidence="2">The sequence shown here is derived from an EMBL/GenBank/DDBJ whole genome shotgun (WGS) entry which is preliminary data.</text>
</comment>
<evidence type="ECO:0000313" key="2">
    <source>
        <dbReference type="EMBL" id="EDP19173.1"/>
    </source>
</evidence>
<keyword evidence="1" id="KW-1133">Transmembrane helix</keyword>
<proteinExistence type="predicted"/>
<accession>A8RI66</accession>
<organism evidence="2 3">
    <name type="scientific">Enterocloster bolteae (strain ATCC BAA-613 / DSM 15670 / CCUG 46953 / JCM 12243 / WAL 16351)</name>
    <name type="common">Clostridium bolteae</name>
    <dbReference type="NCBI Taxonomy" id="411902"/>
    <lineage>
        <taxon>Bacteria</taxon>
        <taxon>Bacillati</taxon>
        <taxon>Bacillota</taxon>
        <taxon>Clostridia</taxon>
        <taxon>Lachnospirales</taxon>
        <taxon>Lachnospiraceae</taxon>
        <taxon>Enterocloster</taxon>
    </lineage>
</organism>
<dbReference type="PaxDb" id="411902-CLOBOL_00609"/>
<evidence type="ECO:0000313" key="3">
    <source>
        <dbReference type="Proteomes" id="UP000005396"/>
    </source>
</evidence>
<gene>
    <name evidence="2" type="ORF">CLOBOL_00609</name>
</gene>
<sequence>MDRYNGWLRGFNNPMWDSFLLYNIFYITHLGLAGDGMRGD</sequence>